<reference evidence="1 2" key="1">
    <citation type="submission" date="2024-10" db="EMBL/GenBank/DDBJ databases">
        <title>The Natural Products Discovery Center: Release of the First 8490 Sequenced Strains for Exploring Actinobacteria Biosynthetic Diversity.</title>
        <authorList>
            <person name="Kalkreuter E."/>
            <person name="Kautsar S.A."/>
            <person name="Yang D."/>
            <person name="Bader C.D."/>
            <person name="Teijaro C.N."/>
            <person name="Fluegel L."/>
            <person name="Davis C.M."/>
            <person name="Simpson J.R."/>
            <person name="Lauterbach L."/>
            <person name="Steele A.D."/>
            <person name="Gui C."/>
            <person name="Meng S."/>
            <person name="Li G."/>
            <person name="Viehrig K."/>
            <person name="Ye F."/>
            <person name="Su P."/>
            <person name="Kiefer A.F."/>
            <person name="Nichols A."/>
            <person name="Cepeda A.J."/>
            <person name="Yan W."/>
            <person name="Fan B."/>
            <person name="Jiang Y."/>
            <person name="Adhikari A."/>
            <person name="Zheng C.-J."/>
            <person name="Schuster L."/>
            <person name="Cowan T.M."/>
            <person name="Smanski M.J."/>
            <person name="Chevrette M.G."/>
            <person name="De Carvalho L.P.S."/>
            <person name="Shen B."/>
        </authorList>
    </citation>
    <scope>NUCLEOTIDE SEQUENCE [LARGE SCALE GENOMIC DNA]</scope>
    <source>
        <strain evidence="1 2">NPDC001281</strain>
    </source>
</reference>
<comment type="caution">
    <text evidence="1">The sequence shown here is derived from an EMBL/GenBank/DDBJ whole genome shotgun (WGS) entry which is preliminary data.</text>
</comment>
<name>A0ABW6VJZ3_MICFU</name>
<dbReference type="EMBL" id="JBIAXI010000054">
    <property type="protein sequence ID" value="MFF4779560.1"/>
    <property type="molecule type" value="Genomic_DNA"/>
</dbReference>
<accession>A0ABW6VJZ3</accession>
<proteinExistence type="predicted"/>
<organism evidence="1 2">
    <name type="scientific">Microtetraspora fusca</name>
    <dbReference type="NCBI Taxonomy" id="1997"/>
    <lineage>
        <taxon>Bacteria</taxon>
        <taxon>Bacillati</taxon>
        <taxon>Actinomycetota</taxon>
        <taxon>Actinomycetes</taxon>
        <taxon>Streptosporangiales</taxon>
        <taxon>Streptosporangiaceae</taxon>
        <taxon>Microtetraspora</taxon>
    </lineage>
</organism>
<evidence type="ECO:0000313" key="2">
    <source>
        <dbReference type="Proteomes" id="UP001602119"/>
    </source>
</evidence>
<gene>
    <name evidence="1" type="ORF">ACFY05_42775</name>
</gene>
<evidence type="ECO:0000313" key="1">
    <source>
        <dbReference type="EMBL" id="MFF4779560.1"/>
    </source>
</evidence>
<dbReference type="InterPro" id="IPR046193">
    <property type="entry name" value="DUF6221"/>
</dbReference>
<sequence length="134" mass="15397">MDDLIAFVQARIDEFWQIAATCEPGRWFPSRTSDDPKSFSRQGVYGHQYVEVPDCAQPRIAVTLDAAYERHIVHNDPAHVLSDLVAKQDRLKYLTHVAGGSWVDAGEHAQAEHLLRLEAAAYDWHEDYRPEWRP</sequence>
<protein>
    <submittedName>
        <fullName evidence="1">DUF6221 family protein</fullName>
    </submittedName>
</protein>
<dbReference type="RefSeq" id="WP_387348359.1">
    <property type="nucleotide sequence ID" value="NZ_JBIAXI010000054.1"/>
</dbReference>
<dbReference type="Proteomes" id="UP001602119">
    <property type="component" value="Unassembled WGS sequence"/>
</dbReference>
<keyword evidence="2" id="KW-1185">Reference proteome</keyword>
<dbReference type="Pfam" id="PF19730">
    <property type="entry name" value="DUF6221"/>
    <property type="match status" value="1"/>
</dbReference>